<evidence type="ECO:0000313" key="2">
    <source>
        <dbReference type="EMBL" id="KAJ3507005.1"/>
    </source>
</evidence>
<feature type="region of interest" description="Disordered" evidence="1">
    <location>
        <begin position="223"/>
        <end position="314"/>
    </location>
</feature>
<feature type="compositionally biased region" description="Basic and acidic residues" evidence="1">
    <location>
        <begin position="264"/>
        <end position="275"/>
    </location>
</feature>
<feature type="region of interest" description="Disordered" evidence="1">
    <location>
        <begin position="476"/>
        <end position="512"/>
    </location>
</feature>
<dbReference type="Proteomes" id="UP001148786">
    <property type="component" value="Unassembled WGS sequence"/>
</dbReference>
<evidence type="ECO:0000313" key="3">
    <source>
        <dbReference type="Proteomes" id="UP001148786"/>
    </source>
</evidence>
<feature type="region of interest" description="Disordered" evidence="1">
    <location>
        <begin position="77"/>
        <end position="124"/>
    </location>
</feature>
<reference evidence="2" key="1">
    <citation type="submission" date="2022-07" db="EMBL/GenBank/DDBJ databases">
        <title>Genome Sequence of Agrocybe chaxingu.</title>
        <authorList>
            <person name="Buettner E."/>
        </authorList>
    </citation>
    <scope>NUCLEOTIDE SEQUENCE</scope>
    <source>
        <strain evidence="2">MP-N11</strain>
    </source>
</reference>
<comment type="caution">
    <text evidence="2">The sequence shown here is derived from an EMBL/GenBank/DDBJ whole genome shotgun (WGS) entry which is preliminary data.</text>
</comment>
<dbReference type="AlphaFoldDB" id="A0A9W8K683"/>
<evidence type="ECO:0000256" key="1">
    <source>
        <dbReference type="SAM" id="MobiDB-lite"/>
    </source>
</evidence>
<protein>
    <submittedName>
        <fullName evidence="2">Uncharacterized protein</fullName>
    </submittedName>
</protein>
<proteinExistence type="predicted"/>
<feature type="compositionally biased region" description="Basic and acidic residues" evidence="1">
    <location>
        <begin position="82"/>
        <end position="95"/>
    </location>
</feature>
<accession>A0A9W8K683</accession>
<sequence>MPLEWIPHNEEERRDHSVRVINLSVEGRPTFPEYPEQPNLDLLARQFEEHLRWEAPVTDPDPSDAVGTPHQLLRTPVARKMYRSESRRAESRRSPSPEPPGSPISELLERRRPQQTTEDLGLNRSIFSSAADKVHNENQRQLRHYLTSVLVAPVSDEELQKAILTIVNCLQPVDVIRAVHSLGGKGFVEPLITVVETCYSISIGKKMELGVDVRNFIRAKESTATEADVKPDAAGVKPPDAATAKPQDATTAKPQDATTAKPPDATKAKPTEEAKPGSITAPPQAPKPTTKGTSISAPSKPSKPRQPFYVLPSQFSNSPWHLEDIKPPKPNHQSFSLKTAPKNPAHYALIFHNANGKTPYTLESPGYITRNQGTAFKWFISEDTTLLDPQGRYTTVPKNASPGDLHFHRVTTDADVVMYVWLLTISKTWRNISEYYSTIFEGEPLQHPTAVAFLGARPKDRTPTWVQRQRWKELAKDMAAAAPSGGGDDDDEEEEEVAVGGEATQGEAVASA</sequence>
<feature type="compositionally biased region" description="Low complexity" evidence="1">
    <location>
        <begin position="498"/>
        <end position="512"/>
    </location>
</feature>
<organism evidence="2 3">
    <name type="scientific">Agrocybe chaxingu</name>
    <dbReference type="NCBI Taxonomy" id="84603"/>
    <lineage>
        <taxon>Eukaryota</taxon>
        <taxon>Fungi</taxon>
        <taxon>Dikarya</taxon>
        <taxon>Basidiomycota</taxon>
        <taxon>Agaricomycotina</taxon>
        <taxon>Agaricomycetes</taxon>
        <taxon>Agaricomycetidae</taxon>
        <taxon>Agaricales</taxon>
        <taxon>Agaricineae</taxon>
        <taxon>Strophariaceae</taxon>
        <taxon>Agrocybe</taxon>
    </lineage>
</organism>
<keyword evidence="3" id="KW-1185">Reference proteome</keyword>
<name>A0A9W8K683_9AGAR</name>
<gene>
    <name evidence="2" type="ORF">NLJ89_g6547</name>
</gene>
<feature type="compositionally biased region" description="Acidic residues" evidence="1">
    <location>
        <begin position="487"/>
        <end position="497"/>
    </location>
</feature>
<dbReference type="EMBL" id="JANKHO010000704">
    <property type="protein sequence ID" value="KAJ3507005.1"/>
    <property type="molecule type" value="Genomic_DNA"/>
</dbReference>